<name>C4JUM3_UNCRE</name>
<keyword evidence="4" id="KW-0418">Kinase</keyword>
<accession>C4JUM3</accession>
<dbReference type="InterPro" id="IPR000719">
    <property type="entry name" value="Prot_kinase_dom"/>
</dbReference>
<dbReference type="STRING" id="336963.C4JUM3"/>
<keyword evidence="1" id="KW-0723">Serine/threonine-protein kinase</keyword>
<dbReference type="PROSITE" id="PS50011">
    <property type="entry name" value="PROTEIN_KINASE_DOM"/>
    <property type="match status" value="1"/>
</dbReference>
<dbReference type="Pfam" id="PF00069">
    <property type="entry name" value="Pkinase"/>
    <property type="match status" value="1"/>
</dbReference>
<dbReference type="VEuPathDB" id="FungiDB:UREG_04826"/>
<dbReference type="GO" id="GO:0005524">
    <property type="term" value="F:ATP binding"/>
    <property type="evidence" value="ECO:0007669"/>
    <property type="project" value="UniProtKB-KW"/>
</dbReference>
<keyword evidence="2" id="KW-0808">Transferase</keyword>
<evidence type="ECO:0000256" key="3">
    <source>
        <dbReference type="ARBA" id="ARBA00022741"/>
    </source>
</evidence>
<evidence type="ECO:0000259" key="6">
    <source>
        <dbReference type="PROSITE" id="PS50011"/>
    </source>
</evidence>
<evidence type="ECO:0000256" key="2">
    <source>
        <dbReference type="ARBA" id="ARBA00022679"/>
    </source>
</evidence>
<dbReference type="SMART" id="SM00220">
    <property type="entry name" value="S_TKc"/>
    <property type="match status" value="1"/>
</dbReference>
<dbReference type="HOGENOM" id="CLU_000288_81_11_1"/>
<evidence type="ECO:0000313" key="8">
    <source>
        <dbReference type="Proteomes" id="UP000002058"/>
    </source>
</evidence>
<evidence type="ECO:0000256" key="4">
    <source>
        <dbReference type="ARBA" id="ARBA00022777"/>
    </source>
</evidence>
<dbReference type="InterPro" id="IPR050494">
    <property type="entry name" value="Ser_Thr_dual-spec_kinase"/>
</dbReference>
<feature type="domain" description="Protein kinase" evidence="6">
    <location>
        <begin position="1"/>
        <end position="195"/>
    </location>
</feature>
<sequence>MEAWLHPLPQKQYDEGRTIYLSANNFGRLVRGAGYVQLSDFDCAVKGNGKNNGAIQVDIYRAPEVILQAGYSYSADIWNLGVMLWDWLEGSPLFTAVDTNRGNEYDDINHLALITALFGPPPDNLLRQGERTDFLYDDLKEPYIKPTPNEFGFEQSVNRISGEEKEQFIKFARRMIKWQPDERSTAKELLKDPWLDVKLA</sequence>
<dbReference type="EMBL" id="CH476617">
    <property type="protein sequence ID" value="EEP79984.1"/>
    <property type="molecule type" value="Genomic_DNA"/>
</dbReference>
<dbReference type="GeneID" id="8440163"/>
<dbReference type="Gene3D" id="1.10.510.10">
    <property type="entry name" value="Transferase(Phosphotransferase) domain 1"/>
    <property type="match status" value="1"/>
</dbReference>
<dbReference type="SUPFAM" id="SSF56112">
    <property type="entry name" value="Protein kinase-like (PK-like)"/>
    <property type="match status" value="1"/>
</dbReference>
<proteinExistence type="predicted"/>
<dbReference type="OrthoDB" id="5979581at2759"/>
<dbReference type="eggNOG" id="KOG1290">
    <property type="taxonomic scope" value="Eukaryota"/>
</dbReference>
<evidence type="ECO:0000256" key="1">
    <source>
        <dbReference type="ARBA" id="ARBA00022527"/>
    </source>
</evidence>
<organism evidence="7 8">
    <name type="scientific">Uncinocarpus reesii (strain UAMH 1704)</name>
    <dbReference type="NCBI Taxonomy" id="336963"/>
    <lineage>
        <taxon>Eukaryota</taxon>
        <taxon>Fungi</taxon>
        <taxon>Dikarya</taxon>
        <taxon>Ascomycota</taxon>
        <taxon>Pezizomycotina</taxon>
        <taxon>Eurotiomycetes</taxon>
        <taxon>Eurotiomycetidae</taxon>
        <taxon>Onygenales</taxon>
        <taxon>Onygenaceae</taxon>
        <taxon>Uncinocarpus</taxon>
    </lineage>
</organism>
<evidence type="ECO:0000313" key="7">
    <source>
        <dbReference type="EMBL" id="EEP79984.1"/>
    </source>
</evidence>
<dbReference type="InterPro" id="IPR011009">
    <property type="entry name" value="Kinase-like_dom_sf"/>
</dbReference>
<dbReference type="RefSeq" id="XP_002584137.1">
    <property type="nucleotide sequence ID" value="XM_002584091.1"/>
</dbReference>
<keyword evidence="3" id="KW-0547">Nucleotide-binding</keyword>
<dbReference type="KEGG" id="ure:UREG_04826"/>
<protein>
    <recommendedName>
        <fullName evidence="6">Protein kinase domain-containing protein</fullName>
    </recommendedName>
</protein>
<dbReference type="Proteomes" id="UP000002058">
    <property type="component" value="Unassembled WGS sequence"/>
</dbReference>
<keyword evidence="5" id="KW-0067">ATP-binding</keyword>
<dbReference type="GO" id="GO:0004674">
    <property type="term" value="F:protein serine/threonine kinase activity"/>
    <property type="evidence" value="ECO:0007669"/>
    <property type="project" value="UniProtKB-KW"/>
</dbReference>
<dbReference type="OMA" id="DPWLYAD"/>
<dbReference type="AlphaFoldDB" id="C4JUM3"/>
<gene>
    <name evidence="7" type="ORF">UREG_04826</name>
</gene>
<reference evidence="8" key="1">
    <citation type="journal article" date="2009" name="Genome Res.">
        <title>Comparative genomic analyses of the human fungal pathogens Coccidioides and their relatives.</title>
        <authorList>
            <person name="Sharpton T.J."/>
            <person name="Stajich J.E."/>
            <person name="Rounsley S.D."/>
            <person name="Gardner M.J."/>
            <person name="Wortman J.R."/>
            <person name="Jordar V.S."/>
            <person name="Maiti R."/>
            <person name="Kodira C.D."/>
            <person name="Neafsey D.E."/>
            <person name="Zeng Q."/>
            <person name="Hung C.-Y."/>
            <person name="McMahan C."/>
            <person name="Muszewska A."/>
            <person name="Grynberg M."/>
            <person name="Mandel M.A."/>
            <person name="Kellner E.M."/>
            <person name="Barker B.M."/>
            <person name="Galgiani J.N."/>
            <person name="Orbach M.J."/>
            <person name="Kirkland T.N."/>
            <person name="Cole G.T."/>
            <person name="Henn M.R."/>
            <person name="Birren B.W."/>
            <person name="Taylor J.W."/>
        </authorList>
    </citation>
    <scope>NUCLEOTIDE SEQUENCE [LARGE SCALE GENOMIC DNA]</scope>
    <source>
        <strain evidence="8">UAMH 1704</strain>
    </source>
</reference>
<evidence type="ECO:0000256" key="5">
    <source>
        <dbReference type="ARBA" id="ARBA00022840"/>
    </source>
</evidence>
<dbReference type="PANTHER" id="PTHR24058">
    <property type="entry name" value="DUAL SPECIFICITY PROTEIN KINASE"/>
    <property type="match status" value="1"/>
</dbReference>
<dbReference type="InParanoid" id="C4JUM3"/>
<keyword evidence="8" id="KW-1185">Reference proteome</keyword>